<dbReference type="Gene3D" id="3.10.580.10">
    <property type="entry name" value="CBS-domain"/>
    <property type="match status" value="1"/>
</dbReference>
<evidence type="ECO:0000259" key="3">
    <source>
        <dbReference type="PROSITE" id="PS51371"/>
    </source>
</evidence>
<organism evidence="4 5">
    <name type="scientific">Bdellovibrio svalbardensis</name>
    <dbReference type="NCBI Taxonomy" id="2972972"/>
    <lineage>
        <taxon>Bacteria</taxon>
        <taxon>Pseudomonadati</taxon>
        <taxon>Bdellovibrionota</taxon>
        <taxon>Bdellovibrionia</taxon>
        <taxon>Bdellovibrionales</taxon>
        <taxon>Pseudobdellovibrionaceae</taxon>
        <taxon>Bdellovibrio</taxon>
    </lineage>
</organism>
<name>A0ABT6DIH6_9BACT</name>
<feature type="domain" description="CBS" evidence="3">
    <location>
        <begin position="9"/>
        <end position="66"/>
    </location>
</feature>
<comment type="caution">
    <text evidence="4">The sequence shown here is derived from an EMBL/GenBank/DDBJ whole genome shotgun (WGS) entry which is preliminary data.</text>
</comment>
<protein>
    <submittedName>
        <fullName evidence="4">CBS domain-containing protein</fullName>
    </submittedName>
</protein>
<dbReference type="Proteomes" id="UP001152321">
    <property type="component" value="Unassembled WGS sequence"/>
</dbReference>
<evidence type="ECO:0000313" key="5">
    <source>
        <dbReference type="Proteomes" id="UP001152321"/>
    </source>
</evidence>
<dbReference type="EMBL" id="JANRMI010000002">
    <property type="protein sequence ID" value="MDG0816324.1"/>
    <property type="molecule type" value="Genomic_DNA"/>
</dbReference>
<evidence type="ECO:0000256" key="1">
    <source>
        <dbReference type="ARBA" id="ARBA00023122"/>
    </source>
</evidence>
<dbReference type="SUPFAM" id="SSF54631">
    <property type="entry name" value="CBS-domain pair"/>
    <property type="match status" value="1"/>
</dbReference>
<dbReference type="InterPro" id="IPR051257">
    <property type="entry name" value="Diverse_CBS-Domain"/>
</dbReference>
<reference evidence="4" key="1">
    <citation type="submission" date="2022-08" db="EMBL/GenBank/DDBJ databases">
        <title>Novel Bdellovibrio Species Isolated from Svalbard: Designation Bdellovibrio svalbardensis.</title>
        <authorList>
            <person name="Mitchell R.J."/>
            <person name="Choi S.Y."/>
        </authorList>
    </citation>
    <scope>NUCLEOTIDE SEQUENCE</scope>
    <source>
        <strain evidence="4">PAP01</strain>
    </source>
</reference>
<dbReference type="InterPro" id="IPR046342">
    <property type="entry name" value="CBS_dom_sf"/>
</dbReference>
<dbReference type="SMART" id="SM00116">
    <property type="entry name" value="CBS"/>
    <property type="match status" value="2"/>
</dbReference>
<dbReference type="RefSeq" id="WP_277577802.1">
    <property type="nucleotide sequence ID" value="NZ_JANRMI010000002.1"/>
</dbReference>
<dbReference type="InterPro" id="IPR000644">
    <property type="entry name" value="CBS_dom"/>
</dbReference>
<dbReference type="PANTHER" id="PTHR43080:SF2">
    <property type="entry name" value="CBS DOMAIN-CONTAINING PROTEIN"/>
    <property type="match status" value="1"/>
</dbReference>
<sequence length="154" mass="17071">MKPELKNNMTHSLITISKNATAAEAYSVMNSEWIRHLPVIEDTTDYIVGIISDRDLLKAPHSTTPIYSLMSSPVRCFDISTPVRTVVKSMIDNKLSAFLITDKSEVAGIVTSEDMLLLLSQLLKDDHSAKWILSEFLVNPVLQRSIDLAAQAGI</sequence>
<proteinExistence type="predicted"/>
<dbReference type="PANTHER" id="PTHR43080">
    <property type="entry name" value="CBS DOMAIN-CONTAINING PROTEIN CBSX3, MITOCHONDRIAL"/>
    <property type="match status" value="1"/>
</dbReference>
<dbReference type="PROSITE" id="PS51371">
    <property type="entry name" value="CBS"/>
    <property type="match status" value="2"/>
</dbReference>
<accession>A0ABT6DIH6</accession>
<dbReference type="Pfam" id="PF00571">
    <property type="entry name" value="CBS"/>
    <property type="match status" value="2"/>
</dbReference>
<evidence type="ECO:0000313" key="4">
    <source>
        <dbReference type="EMBL" id="MDG0816324.1"/>
    </source>
</evidence>
<feature type="domain" description="CBS" evidence="3">
    <location>
        <begin position="70"/>
        <end position="126"/>
    </location>
</feature>
<keyword evidence="5" id="KW-1185">Reference proteome</keyword>
<evidence type="ECO:0000256" key="2">
    <source>
        <dbReference type="PROSITE-ProRule" id="PRU00703"/>
    </source>
</evidence>
<gene>
    <name evidence="4" type="ORF">NWE73_08120</name>
</gene>
<keyword evidence="1 2" id="KW-0129">CBS domain</keyword>